<accession>A0ABT9MQY9</accession>
<name>A0ABT9MQY9_9ACTN</name>
<dbReference type="NCBIfam" id="TIGR01443">
    <property type="entry name" value="intein_Cterm"/>
    <property type="match status" value="1"/>
</dbReference>
<evidence type="ECO:0000313" key="3">
    <source>
        <dbReference type="EMBL" id="MDP9793698.1"/>
    </source>
</evidence>
<dbReference type="InterPro" id="IPR003587">
    <property type="entry name" value="Hint_dom_N"/>
</dbReference>
<dbReference type="Gene3D" id="2.170.16.10">
    <property type="entry name" value="Hedgehog/Intein (Hint) domain"/>
    <property type="match status" value="1"/>
</dbReference>
<gene>
    <name evidence="3" type="ORF">J2S43_002210</name>
</gene>
<reference evidence="3 4" key="1">
    <citation type="submission" date="2023-07" db="EMBL/GenBank/DDBJ databases">
        <title>Sequencing the genomes of 1000 actinobacteria strains.</title>
        <authorList>
            <person name="Klenk H.-P."/>
        </authorList>
    </citation>
    <scope>NUCLEOTIDE SEQUENCE [LARGE SCALE GENOMIC DNA]</scope>
    <source>
        <strain evidence="3 4">DSM 44710</strain>
    </source>
</reference>
<dbReference type="SMART" id="SM00306">
    <property type="entry name" value="HintN"/>
    <property type="match status" value="1"/>
</dbReference>
<feature type="chain" id="PRO_5045449249" description="Hint domain-containing protein" evidence="1">
    <location>
        <begin position="22"/>
        <end position="304"/>
    </location>
</feature>
<dbReference type="EMBL" id="JAUSRA010000001">
    <property type="protein sequence ID" value="MDP9793698.1"/>
    <property type="molecule type" value="Genomic_DNA"/>
</dbReference>
<dbReference type="InterPro" id="IPR030934">
    <property type="entry name" value="Intein_C"/>
</dbReference>
<sequence>MVCGAAIVACVSGAAAIVVEAAEFAATGSAISTGLITAEVGIAGGAGLTAAGAAAKLFCSFSGDTRVLMADGTSKEIADIEVGDEVAASDPETGESGARKVTHLWPHRDDLVLVRIDGETLKTTEDHPAWNASDHQWQRMDELDVGDALLTPSGRPAILEDIEYGFSFGAAAYDLTVDDLHTYYVLAGNTPVLVHNDGGDDLVRVGRWMSQGEFDEMSRTGVVQRGGGGYTYVVHPANPDAYRSARPGSVYAEFDVPRSSLIPGGRPGDYKMSDADTLHSRLAVKKGGVPYQLPGVSNIAKGGC</sequence>
<evidence type="ECO:0000259" key="2">
    <source>
        <dbReference type="SMART" id="SM00306"/>
    </source>
</evidence>
<dbReference type="SUPFAM" id="SSF51294">
    <property type="entry name" value="Hedgehog/intein (Hint) domain"/>
    <property type="match status" value="1"/>
</dbReference>
<proteinExistence type="predicted"/>
<feature type="domain" description="Hint" evidence="2">
    <location>
        <begin position="58"/>
        <end position="153"/>
    </location>
</feature>
<dbReference type="InterPro" id="IPR057938">
    <property type="entry name" value="TreTu_C"/>
</dbReference>
<feature type="signal peptide" evidence="1">
    <location>
        <begin position="1"/>
        <end position="21"/>
    </location>
</feature>
<protein>
    <recommendedName>
        <fullName evidence="2">Hint domain-containing protein</fullName>
    </recommendedName>
</protein>
<keyword evidence="1" id="KW-0732">Signal</keyword>
<organism evidence="3 4">
    <name type="scientific">Catenuloplanes nepalensis</name>
    <dbReference type="NCBI Taxonomy" id="587533"/>
    <lineage>
        <taxon>Bacteria</taxon>
        <taxon>Bacillati</taxon>
        <taxon>Actinomycetota</taxon>
        <taxon>Actinomycetes</taxon>
        <taxon>Micromonosporales</taxon>
        <taxon>Micromonosporaceae</taxon>
        <taxon>Catenuloplanes</taxon>
    </lineage>
</organism>
<dbReference type="InterPro" id="IPR006141">
    <property type="entry name" value="Intein_N"/>
</dbReference>
<dbReference type="Pfam" id="PF07591">
    <property type="entry name" value="PT-HINT"/>
    <property type="match status" value="1"/>
</dbReference>
<evidence type="ECO:0000256" key="1">
    <source>
        <dbReference type="SAM" id="SignalP"/>
    </source>
</evidence>
<comment type="caution">
    <text evidence="3">The sequence shown here is derived from an EMBL/GenBank/DDBJ whole genome shotgun (WGS) entry which is preliminary data.</text>
</comment>
<dbReference type="PROSITE" id="PS50817">
    <property type="entry name" value="INTEIN_N_TER"/>
    <property type="match status" value="1"/>
</dbReference>
<keyword evidence="4" id="KW-1185">Reference proteome</keyword>
<dbReference type="Pfam" id="PF24691">
    <property type="entry name" value="TreTu_C"/>
    <property type="match status" value="1"/>
</dbReference>
<evidence type="ECO:0000313" key="4">
    <source>
        <dbReference type="Proteomes" id="UP001240984"/>
    </source>
</evidence>
<dbReference type="CDD" id="cd00081">
    <property type="entry name" value="Hint"/>
    <property type="match status" value="1"/>
</dbReference>
<dbReference type="InterPro" id="IPR036844">
    <property type="entry name" value="Hint_dom_sf"/>
</dbReference>
<dbReference type="Proteomes" id="UP001240984">
    <property type="component" value="Unassembled WGS sequence"/>
</dbReference>